<sequence>MDKVQVKNSQNVFFTVQGKSTGITLSNLDLKAISRSSAPPKNTDGSDIGLSSWVTLSNTKVLNGITCTGPHGVSVGSLGKASGSTDSVTNDLVGSAVMIKSTKAAGIKVYRGGSSHGSSIVRNVTWDGVNVQNSDYAFTIEPWYDGTAAYCKANGASSTISGIYVKNCKGTTSKKCAPTTGEVFCPVKGLACDVHVKWVECPSHWSSRKGPLQ</sequence>
<gene>
    <name evidence="14" type="ORF">BDZ85DRAFT_281299</name>
</gene>
<protein>
    <submittedName>
        <fullName evidence="14">Pectin lyase fold/virulence factor</fullName>
    </submittedName>
</protein>
<evidence type="ECO:0000256" key="5">
    <source>
        <dbReference type="ARBA" id="ARBA00022737"/>
    </source>
</evidence>
<dbReference type="GO" id="GO:0005576">
    <property type="term" value="C:extracellular region"/>
    <property type="evidence" value="ECO:0007669"/>
    <property type="project" value="UniProtKB-SubCell"/>
</dbReference>
<keyword evidence="11" id="KW-0624">Polysaccharide degradation</keyword>
<evidence type="ECO:0000256" key="2">
    <source>
        <dbReference type="ARBA" id="ARBA00008834"/>
    </source>
</evidence>
<comment type="function">
    <text evidence="12">Pectinolytic enzyme involved in the degradation of xylogalacturonan (xga), a galacturonan backbone heavily substituted with xylose, and which is one important component of the hairy regions of pectin. Activity requires a galacturonic acid backbone substituted with xylose.</text>
</comment>
<evidence type="ECO:0000256" key="9">
    <source>
        <dbReference type="ARBA" id="ARBA00023295"/>
    </source>
</evidence>
<dbReference type="OrthoDB" id="187139at2759"/>
<accession>A0A6A6GCN0</accession>
<evidence type="ECO:0000256" key="7">
    <source>
        <dbReference type="ARBA" id="ARBA00023180"/>
    </source>
</evidence>
<evidence type="ECO:0000256" key="13">
    <source>
        <dbReference type="RuleBase" id="RU361169"/>
    </source>
</evidence>
<dbReference type="InterPro" id="IPR012334">
    <property type="entry name" value="Pectin_lyas_fold"/>
</dbReference>
<proteinExistence type="inferred from homology"/>
<keyword evidence="3" id="KW-0964">Secreted</keyword>
<evidence type="ECO:0000256" key="6">
    <source>
        <dbReference type="ARBA" id="ARBA00022801"/>
    </source>
</evidence>
<keyword evidence="4" id="KW-0732">Signal</keyword>
<dbReference type="Proteomes" id="UP000799538">
    <property type="component" value="Unassembled WGS sequence"/>
</dbReference>
<dbReference type="Pfam" id="PF00295">
    <property type="entry name" value="Glyco_hydro_28"/>
    <property type="match status" value="1"/>
</dbReference>
<keyword evidence="15" id="KW-1185">Reference proteome</keyword>
<evidence type="ECO:0000256" key="12">
    <source>
        <dbReference type="ARBA" id="ARBA00037278"/>
    </source>
</evidence>
<keyword evidence="14" id="KW-0456">Lyase</keyword>
<dbReference type="AlphaFoldDB" id="A0A6A6GCN0"/>
<evidence type="ECO:0000256" key="8">
    <source>
        <dbReference type="ARBA" id="ARBA00023277"/>
    </source>
</evidence>
<keyword evidence="10" id="KW-0961">Cell wall biogenesis/degradation</keyword>
<organism evidence="14 15">
    <name type="scientific">Elsinoe ampelina</name>
    <dbReference type="NCBI Taxonomy" id="302913"/>
    <lineage>
        <taxon>Eukaryota</taxon>
        <taxon>Fungi</taxon>
        <taxon>Dikarya</taxon>
        <taxon>Ascomycota</taxon>
        <taxon>Pezizomycotina</taxon>
        <taxon>Dothideomycetes</taxon>
        <taxon>Dothideomycetidae</taxon>
        <taxon>Myriangiales</taxon>
        <taxon>Elsinoaceae</taxon>
        <taxon>Elsinoe</taxon>
    </lineage>
</organism>
<dbReference type="EMBL" id="ML992506">
    <property type="protein sequence ID" value="KAF2223359.1"/>
    <property type="molecule type" value="Genomic_DNA"/>
</dbReference>
<name>A0A6A6GCN0_9PEZI</name>
<keyword evidence="6 13" id="KW-0378">Hydrolase</keyword>
<evidence type="ECO:0000256" key="4">
    <source>
        <dbReference type="ARBA" id="ARBA00022729"/>
    </source>
</evidence>
<evidence type="ECO:0000256" key="1">
    <source>
        <dbReference type="ARBA" id="ARBA00004613"/>
    </source>
</evidence>
<keyword evidence="5" id="KW-0677">Repeat</keyword>
<evidence type="ECO:0000256" key="3">
    <source>
        <dbReference type="ARBA" id="ARBA00022525"/>
    </source>
</evidence>
<dbReference type="InterPro" id="IPR000743">
    <property type="entry name" value="Glyco_hydro_28"/>
</dbReference>
<evidence type="ECO:0000313" key="14">
    <source>
        <dbReference type="EMBL" id="KAF2223359.1"/>
    </source>
</evidence>
<comment type="similarity">
    <text evidence="2 13">Belongs to the glycosyl hydrolase 28 family.</text>
</comment>
<dbReference type="GO" id="GO:0016829">
    <property type="term" value="F:lyase activity"/>
    <property type="evidence" value="ECO:0007669"/>
    <property type="project" value="UniProtKB-KW"/>
</dbReference>
<dbReference type="GO" id="GO:0071555">
    <property type="term" value="P:cell wall organization"/>
    <property type="evidence" value="ECO:0007669"/>
    <property type="project" value="UniProtKB-KW"/>
</dbReference>
<dbReference type="GO" id="GO:0004650">
    <property type="term" value="F:polygalacturonase activity"/>
    <property type="evidence" value="ECO:0007669"/>
    <property type="project" value="InterPro"/>
</dbReference>
<evidence type="ECO:0000313" key="15">
    <source>
        <dbReference type="Proteomes" id="UP000799538"/>
    </source>
</evidence>
<dbReference type="Gene3D" id="2.160.20.10">
    <property type="entry name" value="Single-stranded right-handed beta-helix, Pectin lyase-like"/>
    <property type="match status" value="1"/>
</dbReference>
<dbReference type="GO" id="GO:0000272">
    <property type="term" value="P:polysaccharide catabolic process"/>
    <property type="evidence" value="ECO:0007669"/>
    <property type="project" value="UniProtKB-KW"/>
</dbReference>
<dbReference type="PANTHER" id="PTHR31736:SF9">
    <property type="entry name" value="ENDO-XYLOGALACTURONAN HYDROLASE A-RELATED"/>
    <property type="match status" value="1"/>
</dbReference>
<keyword evidence="8" id="KW-0119">Carbohydrate metabolism</keyword>
<reference evidence="15" key="1">
    <citation type="journal article" date="2020" name="Stud. Mycol.">
        <title>101 Dothideomycetes genomes: A test case for predicting lifestyles and emergence of pathogens.</title>
        <authorList>
            <person name="Haridas S."/>
            <person name="Albert R."/>
            <person name="Binder M."/>
            <person name="Bloem J."/>
            <person name="LaButti K."/>
            <person name="Salamov A."/>
            <person name="Andreopoulos B."/>
            <person name="Baker S."/>
            <person name="Barry K."/>
            <person name="Bills G."/>
            <person name="Bluhm B."/>
            <person name="Cannon C."/>
            <person name="Castanera R."/>
            <person name="Culley D."/>
            <person name="Daum C."/>
            <person name="Ezra D."/>
            <person name="Gonzalez J."/>
            <person name="Henrissat B."/>
            <person name="Kuo A."/>
            <person name="Liang C."/>
            <person name="Lipzen A."/>
            <person name="Lutzoni F."/>
            <person name="Magnuson J."/>
            <person name="Mondo S."/>
            <person name="Nolan M."/>
            <person name="Ohm R."/>
            <person name="Pangilinan J."/>
            <person name="Park H.-J."/>
            <person name="Ramirez L."/>
            <person name="Alfaro M."/>
            <person name="Sun H."/>
            <person name="Tritt A."/>
            <person name="Yoshinaga Y."/>
            <person name="Zwiers L.-H."/>
            <person name="Turgeon B."/>
            <person name="Goodwin S."/>
            <person name="Spatafora J."/>
            <person name="Crous P."/>
            <person name="Grigoriev I."/>
        </authorList>
    </citation>
    <scope>NUCLEOTIDE SEQUENCE [LARGE SCALE GENOMIC DNA]</scope>
    <source>
        <strain evidence="15">CECT 20119</strain>
    </source>
</reference>
<comment type="subcellular location">
    <subcellularLocation>
        <location evidence="1">Secreted</location>
    </subcellularLocation>
</comment>
<dbReference type="InterPro" id="IPR011050">
    <property type="entry name" value="Pectin_lyase_fold/virulence"/>
</dbReference>
<dbReference type="SUPFAM" id="SSF51126">
    <property type="entry name" value="Pectin lyase-like"/>
    <property type="match status" value="1"/>
</dbReference>
<dbReference type="PANTHER" id="PTHR31736">
    <property type="match status" value="1"/>
</dbReference>
<keyword evidence="9 13" id="KW-0326">Glycosidase</keyword>
<keyword evidence="7" id="KW-0325">Glycoprotein</keyword>
<evidence type="ECO:0000256" key="11">
    <source>
        <dbReference type="ARBA" id="ARBA00023326"/>
    </source>
</evidence>
<evidence type="ECO:0000256" key="10">
    <source>
        <dbReference type="ARBA" id="ARBA00023316"/>
    </source>
</evidence>